<name>A0A1D7UCG4_9HYPH</name>
<feature type="domain" description="Tripartite ATP-independent periplasmic transporters DctQ component" evidence="10">
    <location>
        <begin position="27"/>
        <end position="156"/>
    </location>
</feature>
<feature type="transmembrane region" description="Helical" evidence="9">
    <location>
        <begin position="12"/>
        <end position="41"/>
    </location>
</feature>
<accession>A0A1D7UCG4</accession>
<evidence type="ECO:0000256" key="9">
    <source>
        <dbReference type="RuleBase" id="RU369079"/>
    </source>
</evidence>
<evidence type="ECO:0000256" key="5">
    <source>
        <dbReference type="ARBA" id="ARBA00022692"/>
    </source>
</evidence>
<comment type="subunit">
    <text evidence="9">The complex comprises the extracytoplasmic solute receptor protein and the two transmembrane proteins.</text>
</comment>
<evidence type="ECO:0000256" key="2">
    <source>
        <dbReference type="ARBA" id="ARBA00022448"/>
    </source>
</evidence>
<sequence>MSDLLDSAVRGFYRLIEIILVLCMSVMLVMVFGNVVLRLFFNTGIDLSEEMPRFAFVWMTFLGGIIGLHRRSHLGVDMVVQALPVLGRKVCWAISQVIMFICALFIFYGTWLQHDIIAGNASPVAQISMLWVYGVSYVTGAAIALICLSNLIRLVQGKVPDNELIDVHEEGLTEGLEAERDMKAQQMAGGAKP</sequence>
<proteinExistence type="inferred from homology"/>
<evidence type="ECO:0000256" key="3">
    <source>
        <dbReference type="ARBA" id="ARBA00022475"/>
    </source>
</evidence>
<keyword evidence="4 9" id="KW-0997">Cell inner membrane</keyword>
<dbReference type="OrthoDB" id="4964541at2"/>
<evidence type="ECO:0000256" key="7">
    <source>
        <dbReference type="ARBA" id="ARBA00023136"/>
    </source>
</evidence>
<dbReference type="GO" id="GO:0022857">
    <property type="term" value="F:transmembrane transporter activity"/>
    <property type="evidence" value="ECO:0007669"/>
    <property type="project" value="UniProtKB-UniRule"/>
</dbReference>
<keyword evidence="2 9" id="KW-0813">Transport</keyword>
<dbReference type="RefSeq" id="WP_069694253.1">
    <property type="nucleotide sequence ID" value="NZ_CP017148.1"/>
</dbReference>
<evidence type="ECO:0000256" key="4">
    <source>
        <dbReference type="ARBA" id="ARBA00022519"/>
    </source>
</evidence>
<feature type="transmembrane region" description="Helical" evidence="9">
    <location>
        <begin position="90"/>
        <end position="111"/>
    </location>
</feature>
<keyword evidence="5 9" id="KW-0812">Transmembrane</keyword>
<dbReference type="GO" id="GO:0005886">
    <property type="term" value="C:plasma membrane"/>
    <property type="evidence" value="ECO:0007669"/>
    <property type="project" value="UniProtKB-SubCell"/>
</dbReference>
<dbReference type="EMBL" id="CP017148">
    <property type="protein sequence ID" value="AOO85070.1"/>
    <property type="molecule type" value="Genomic_DNA"/>
</dbReference>
<evidence type="ECO:0000313" key="11">
    <source>
        <dbReference type="EMBL" id="AOO85070.1"/>
    </source>
</evidence>
<geneLocation type="plasmid" evidence="11 12">
    <name>unnamed1</name>
</geneLocation>
<dbReference type="PANTHER" id="PTHR35011:SF2">
    <property type="entry name" value="2,3-DIKETO-L-GULONATE TRAP TRANSPORTER SMALL PERMEASE PROTEIN YIAM"/>
    <property type="match status" value="1"/>
</dbReference>
<dbReference type="InterPro" id="IPR055348">
    <property type="entry name" value="DctQ"/>
</dbReference>
<dbReference type="Pfam" id="PF04290">
    <property type="entry name" value="DctQ"/>
    <property type="match status" value="1"/>
</dbReference>
<organism evidence="11 12">
    <name type="scientific">Bosea vaviloviae</name>
    <dbReference type="NCBI Taxonomy" id="1526658"/>
    <lineage>
        <taxon>Bacteria</taxon>
        <taxon>Pseudomonadati</taxon>
        <taxon>Pseudomonadota</taxon>
        <taxon>Alphaproteobacteria</taxon>
        <taxon>Hyphomicrobiales</taxon>
        <taxon>Boseaceae</taxon>
        <taxon>Bosea</taxon>
    </lineage>
</organism>
<keyword evidence="3" id="KW-1003">Cell membrane</keyword>
<evidence type="ECO:0000313" key="12">
    <source>
        <dbReference type="Proteomes" id="UP000094969"/>
    </source>
</evidence>
<keyword evidence="6 9" id="KW-1133">Transmembrane helix</keyword>
<feature type="transmembrane region" description="Helical" evidence="9">
    <location>
        <begin position="53"/>
        <end position="69"/>
    </location>
</feature>
<dbReference type="KEGG" id="bvv:BHK69_30665"/>
<evidence type="ECO:0000256" key="1">
    <source>
        <dbReference type="ARBA" id="ARBA00004429"/>
    </source>
</evidence>
<dbReference type="InterPro" id="IPR007387">
    <property type="entry name" value="TRAP_DctQ"/>
</dbReference>
<gene>
    <name evidence="11" type="ORF">BHK69_30665</name>
</gene>
<protein>
    <recommendedName>
        <fullName evidence="9">TRAP transporter small permease protein</fullName>
    </recommendedName>
</protein>
<dbReference type="AlphaFoldDB" id="A0A1D7UCG4"/>
<keyword evidence="7 9" id="KW-0472">Membrane</keyword>
<feature type="transmembrane region" description="Helical" evidence="9">
    <location>
        <begin position="131"/>
        <end position="152"/>
    </location>
</feature>
<keyword evidence="12" id="KW-1185">Reference proteome</keyword>
<reference evidence="11 12" key="1">
    <citation type="journal article" date="2015" name="Antonie Van Leeuwenhoek">
        <title>Bosea vaviloviae sp. nov., a new species of slow-growing rhizobia isolated from nodules of the relict species Vavilovia formosa (Stev.) Fed.</title>
        <authorList>
            <person name="Safronova V.I."/>
            <person name="Kuznetsova I.G."/>
            <person name="Sazanova A.L."/>
            <person name="Kimeklis A.K."/>
            <person name="Belimov A.A."/>
            <person name="Andronov E.E."/>
            <person name="Pinaev A.G."/>
            <person name="Chizhevskaya E.P."/>
            <person name="Pukhaev A.R."/>
            <person name="Popov K.P."/>
            <person name="Willems A."/>
            <person name="Tikhonovich I.A."/>
        </authorList>
    </citation>
    <scope>NUCLEOTIDE SEQUENCE [LARGE SCALE GENOMIC DNA]</scope>
    <source>
        <strain evidence="11 12">Vaf18</strain>
        <plasmid evidence="11">unnamed1</plasmid>
    </source>
</reference>
<keyword evidence="11" id="KW-0614">Plasmid</keyword>
<dbReference type="PANTHER" id="PTHR35011">
    <property type="entry name" value="2,3-DIKETO-L-GULONATE TRAP TRANSPORTER SMALL PERMEASE PROTEIN YIAM"/>
    <property type="match status" value="1"/>
</dbReference>
<evidence type="ECO:0000259" key="10">
    <source>
        <dbReference type="Pfam" id="PF04290"/>
    </source>
</evidence>
<comment type="function">
    <text evidence="9">Part of the tripartite ATP-independent periplasmic (TRAP) transport system.</text>
</comment>
<comment type="subcellular location">
    <subcellularLocation>
        <location evidence="1 9">Cell inner membrane</location>
        <topology evidence="1 9">Multi-pass membrane protein</topology>
    </subcellularLocation>
</comment>
<comment type="similarity">
    <text evidence="8 9">Belongs to the TRAP transporter small permease family.</text>
</comment>
<evidence type="ECO:0000256" key="8">
    <source>
        <dbReference type="ARBA" id="ARBA00038436"/>
    </source>
</evidence>
<dbReference type="Proteomes" id="UP000094969">
    <property type="component" value="Plasmid unnamed1"/>
</dbReference>
<evidence type="ECO:0000256" key="6">
    <source>
        <dbReference type="ARBA" id="ARBA00022989"/>
    </source>
</evidence>
<dbReference type="GO" id="GO:0015740">
    <property type="term" value="P:C4-dicarboxylate transport"/>
    <property type="evidence" value="ECO:0007669"/>
    <property type="project" value="TreeGrafter"/>
</dbReference>